<sequence>MSRARWHILSEPGRYTLARHLPPRFDVVAEAIFPPADPARLAQQIRQDLWRLLQRLRGFSPVVQVSATEGGLIVRAGGRSMVAQTYPKEIESQIQTLLQDPQHRLRWLAWAKTRRAA</sequence>
<dbReference type="OrthoDB" id="7658483at2"/>
<dbReference type="AlphaFoldDB" id="A0A2R8AQN0"/>
<keyword evidence="2" id="KW-1185">Reference proteome</keyword>
<name>A0A2R8AQN0_9RHOB</name>
<gene>
    <name evidence="1" type="ORF">PRI8871_00921</name>
</gene>
<organism evidence="1 2">
    <name type="scientific">Pseudoprimorskyibacter insulae</name>
    <dbReference type="NCBI Taxonomy" id="1695997"/>
    <lineage>
        <taxon>Bacteria</taxon>
        <taxon>Pseudomonadati</taxon>
        <taxon>Pseudomonadota</taxon>
        <taxon>Alphaproteobacteria</taxon>
        <taxon>Rhodobacterales</taxon>
        <taxon>Paracoccaceae</taxon>
        <taxon>Pseudoprimorskyibacter</taxon>
    </lineage>
</organism>
<dbReference type="RefSeq" id="WP_108884976.1">
    <property type="nucleotide sequence ID" value="NZ_OMOJ01000001.1"/>
</dbReference>
<protein>
    <submittedName>
        <fullName evidence="1">Uncharacterized protein</fullName>
    </submittedName>
</protein>
<reference evidence="2" key="1">
    <citation type="submission" date="2018-03" db="EMBL/GenBank/DDBJ databases">
        <authorList>
            <person name="Rodrigo-Torres L."/>
            <person name="Arahal R. D."/>
            <person name="Lucena T."/>
        </authorList>
    </citation>
    <scope>NUCLEOTIDE SEQUENCE [LARGE SCALE GENOMIC DNA]</scope>
    <source>
        <strain evidence="2">CECT 8871</strain>
    </source>
</reference>
<dbReference type="EMBL" id="OMOJ01000001">
    <property type="protein sequence ID" value="SPF78325.1"/>
    <property type="molecule type" value="Genomic_DNA"/>
</dbReference>
<evidence type="ECO:0000313" key="1">
    <source>
        <dbReference type="EMBL" id="SPF78325.1"/>
    </source>
</evidence>
<dbReference type="Proteomes" id="UP000244904">
    <property type="component" value="Unassembled WGS sequence"/>
</dbReference>
<proteinExistence type="predicted"/>
<accession>A0A2R8AQN0</accession>
<evidence type="ECO:0000313" key="2">
    <source>
        <dbReference type="Proteomes" id="UP000244904"/>
    </source>
</evidence>